<accession>A0A9D1EZ89</accession>
<dbReference type="AlphaFoldDB" id="A0A9D1EZ89"/>
<feature type="coiled-coil region" evidence="1">
    <location>
        <begin position="93"/>
        <end position="120"/>
    </location>
</feature>
<proteinExistence type="predicted"/>
<protein>
    <submittedName>
        <fullName evidence="2">Uncharacterized protein</fullName>
    </submittedName>
</protein>
<keyword evidence="1" id="KW-0175">Coiled coil</keyword>
<evidence type="ECO:0000256" key="1">
    <source>
        <dbReference type="SAM" id="Coils"/>
    </source>
</evidence>
<sequence>MPSKVFERLVTKFSIKVADLVKYLEVSKATIYNYRNLENFADIPKDKQYKIFYLFGKEDEKELELVLDESDPDILAGYVSRISSILSESVKIRKESLASVEELTAAMERLMQENTVMKRQVSELDKFEGIDEFTRAVLFDKLATIVEDTTPAEMKEFMDYLDIFEKYRMATRKGGV</sequence>
<dbReference type="EMBL" id="DVIU01000133">
    <property type="protein sequence ID" value="HIS36284.1"/>
    <property type="molecule type" value="Genomic_DNA"/>
</dbReference>
<gene>
    <name evidence="2" type="ORF">IAC10_06600</name>
</gene>
<evidence type="ECO:0000313" key="3">
    <source>
        <dbReference type="Proteomes" id="UP000823928"/>
    </source>
</evidence>
<evidence type="ECO:0000313" key="2">
    <source>
        <dbReference type="EMBL" id="HIS36284.1"/>
    </source>
</evidence>
<dbReference type="Proteomes" id="UP000823928">
    <property type="component" value="Unassembled WGS sequence"/>
</dbReference>
<name>A0A9D1EZ89_9BACT</name>
<organism evidence="2 3">
    <name type="scientific">Candidatus Scatousia excrementigallinarum</name>
    <dbReference type="NCBI Taxonomy" id="2840935"/>
    <lineage>
        <taxon>Bacteria</taxon>
        <taxon>Candidatus Scatousia</taxon>
    </lineage>
</organism>
<reference evidence="2" key="1">
    <citation type="submission" date="2020-10" db="EMBL/GenBank/DDBJ databases">
        <authorList>
            <person name="Gilroy R."/>
        </authorList>
    </citation>
    <scope>NUCLEOTIDE SEQUENCE</scope>
    <source>
        <strain evidence="2">6276</strain>
    </source>
</reference>
<reference evidence="2" key="2">
    <citation type="journal article" date="2021" name="PeerJ">
        <title>Extensive microbial diversity within the chicken gut microbiome revealed by metagenomics and culture.</title>
        <authorList>
            <person name="Gilroy R."/>
            <person name="Ravi A."/>
            <person name="Getino M."/>
            <person name="Pursley I."/>
            <person name="Horton D.L."/>
            <person name="Alikhan N.F."/>
            <person name="Baker D."/>
            <person name="Gharbi K."/>
            <person name="Hall N."/>
            <person name="Watson M."/>
            <person name="Adriaenssens E.M."/>
            <person name="Foster-Nyarko E."/>
            <person name="Jarju S."/>
            <person name="Secka A."/>
            <person name="Antonio M."/>
            <person name="Oren A."/>
            <person name="Chaudhuri R.R."/>
            <person name="La Ragione R."/>
            <person name="Hildebrand F."/>
            <person name="Pallen M.J."/>
        </authorList>
    </citation>
    <scope>NUCLEOTIDE SEQUENCE</scope>
    <source>
        <strain evidence="2">6276</strain>
    </source>
</reference>
<comment type="caution">
    <text evidence="2">The sequence shown here is derived from an EMBL/GenBank/DDBJ whole genome shotgun (WGS) entry which is preliminary data.</text>
</comment>